<evidence type="ECO:0000256" key="1">
    <source>
        <dbReference type="ARBA" id="ARBA00022676"/>
    </source>
</evidence>
<evidence type="ECO:0000313" key="3">
    <source>
        <dbReference type="EMBL" id="GGP01726.1"/>
    </source>
</evidence>
<dbReference type="Gene3D" id="3.40.50.11350">
    <property type="match status" value="1"/>
</dbReference>
<organism evidence="3 4">
    <name type="scientific">Cloacibacterium rupense</name>
    <dbReference type="NCBI Taxonomy" id="517423"/>
    <lineage>
        <taxon>Bacteria</taxon>
        <taxon>Pseudomonadati</taxon>
        <taxon>Bacteroidota</taxon>
        <taxon>Flavobacteriia</taxon>
        <taxon>Flavobacteriales</taxon>
        <taxon>Weeksellaceae</taxon>
    </lineage>
</organism>
<reference evidence="4" key="1">
    <citation type="journal article" date="2019" name="Int. J. Syst. Evol. Microbiol.">
        <title>The Global Catalogue of Microorganisms (GCM) 10K type strain sequencing project: providing services to taxonomists for standard genome sequencing and annotation.</title>
        <authorList>
            <consortium name="The Broad Institute Genomics Platform"/>
            <consortium name="The Broad Institute Genome Sequencing Center for Infectious Disease"/>
            <person name="Wu L."/>
            <person name="Ma J."/>
        </authorList>
    </citation>
    <scope>NUCLEOTIDE SEQUENCE [LARGE SCALE GENOMIC DNA]</scope>
    <source>
        <strain evidence="4">CGMCC 1.7656</strain>
    </source>
</reference>
<protein>
    <recommendedName>
        <fullName evidence="5">Glycosyl transferase family 11</fullName>
    </recommendedName>
</protein>
<name>A0ABQ2NGQ7_9FLAO</name>
<evidence type="ECO:0000256" key="2">
    <source>
        <dbReference type="ARBA" id="ARBA00022679"/>
    </source>
</evidence>
<evidence type="ECO:0000313" key="4">
    <source>
        <dbReference type="Proteomes" id="UP000620064"/>
    </source>
</evidence>
<dbReference type="EMBL" id="BMLV01000001">
    <property type="protein sequence ID" value="GGP01726.1"/>
    <property type="molecule type" value="Genomic_DNA"/>
</dbReference>
<comment type="caution">
    <text evidence="3">The sequence shown here is derived from an EMBL/GenBank/DDBJ whole genome shotgun (WGS) entry which is preliminary data.</text>
</comment>
<keyword evidence="2" id="KW-0808">Transferase</keyword>
<dbReference type="RefSeq" id="WP_188616333.1">
    <property type="nucleotide sequence ID" value="NZ_BMLV01000001.1"/>
</dbReference>
<dbReference type="InterPro" id="IPR002516">
    <property type="entry name" value="Glyco_trans_11"/>
</dbReference>
<keyword evidence="4" id="KW-1185">Reference proteome</keyword>
<dbReference type="Pfam" id="PF01531">
    <property type="entry name" value="Glyco_transf_11"/>
    <property type="match status" value="1"/>
</dbReference>
<gene>
    <name evidence="3" type="ORF">GCM10010992_03260</name>
</gene>
<sequence>MAKKIIHATGQMCNQFWIISNYLADCIENNERFSFWLPDFNLNEFNRLYSSKYVSFPLYPKFLVNLFGYENYSKIVNTIFKNKISLKIASLLLNILPGIQYIISDVACEKSKFKFKHLNTILEIISPNTSYNKEVIGQFENQIKDELLIGIHIRRGDYRTFENGKYFYSLEQYNDFMTKIRKAFSDKNVKFFIASNEKIDYRIFEKHEIVKLTNSDALRDLIGLSRCDYICGPQSTYSAWASLYYNRPLYFIKDIEKEVFEDSFIDIKTIWF</sequence>
<accession>A0ABQ2NGQ7</accession>
<evidence type="ECO:0008006" key="5">
    <source>
        <dbReference type="Google" id="ProtNLM"/>
    </source>
</evidence>
<dbReference type="Proteomes" id="UP000620064">
    <property type="component" value="Unassembled WGS sequence"/>
</dbReference>
<proteinExistence type="predicted"/>
<keyword evidence="1" id="KW-0328">Glycosyltransferase</keyword>